<feature type="domain" description="SHSP" evidence="5">
    <location>
        <begin position="71"/>
        <end position="178"/>
    </location>
</feature>
<organism evidence="6 7">
    <name type="scientific">Candidatus Obscuribacter phosphatis</name>
    <dbReference type="NCBI Taxonomy" id="1906157"/>
    <lineage>
        <taxon>Bacteria</taxon>
        <taxon>Bacillati</taxon>
        <taxon>Candidatus Melainabacteria</taxon>
        <taxon>Candidatus Obscuribacterales</taxon>
        <taxon>Candidatus Obscuribacteraceae</taxon>
        <taxon>Candidatus Obscuribacter</taxon>
    </lineage>
</organism>
<dbReference type="InterPro" id="IPR044587">
    <property type="entry name" value="HSP21-like"/>
</dbReference>
<name>A0A8J7TLX1_9BACT</name>
<comment type="similarity">
    <text evidence="2 3">Belongs to the small heat shock protein (HSP20) family.</text>
</comment>
<feature type="chain" id="PRO_5035227053" evidence="4">
    <location>
        <begin position="32"/>
        <end position="178"/>
    </location>
</feature>
<dbReference type="InterPro" id="IPR002068">
    <property type="entry name" value="A-crystallin/Hsp20_dom"/>
</dbReference>
<evidence type="ECO:0000256" key="2">
    <source>
        <dbReference type="PROSITE-ProRule" id="PRU00285"/>
    </source>
</evidence>
<protein>
    <submittedName>
        <fullName evidence="6">Hsp20/alpha crystallin family protein</fullName>
    </submittedName>
</protein>
<dbReference type="Gene3D" id="2.60.40.790">
    <property type="match status" value="1"/>
</dbReference>
<comment type="caution">
    <text evidence="6">The sequence shown here is derived from an EMBL/GenBank/DDBJ whole genome shotgun (WGS) entry which is preliminary data.</text>
</comment>
<dbReference type="PROSITE" id="PS01031">
    <property type="entry name" value="SHSP"/>
    <property type="match status" value="1"/>
</dbReference>
<feature type="signal peptide" evidence="4">
    <location>
        <begin position="1"/>
        <end position="31"/>
    </location>
</feature>
<evidence type="ECO:0000256" key="4">
    <source>
        <dbReference type="SAM" id="SignalP"/>
    </source>
</evidence>
<dbReference type="PANTHER" id="PTHR46733">
    <property type="entry name" value="26.5 KDA HEAT SHOCK PROTEIN, MITOCHONDRIAL"/>
    <property type="match status" value="1"/>
</dbReference>
<gene>
    <name evidence="6" type="ORF">J0M35_08630</name>
</gene>
<evidence type="ECO:0000259" key="5">
    <source>
        <dbReference type="PROSITE" id="PS01031"/>
    </source>
</evidence>
<dbReference type="GO" id="GO:0009408">
    <property type="term" value="P:response to heat"/>
    <property type="evidence" value="ECO:0007669"/>
    <property type="project" value="InterPro"/>
</dbReference>
<accession>A0A8J7TLX1</accession>
<proteinExistence type="inferred from homology"/>
<dbReference type="Proteomes" id="UP000664277">
    <property type="component" value="Unassembled WGS sequence"/>
</dbReference>
<dbReference type="PANTHER" id="PTHR46733:SF4">
    <property type="entry name" value="HEAT SHOCK PROTEIN 21, CHLOROPLASTIC"/>
    <property type="match status" value="1"/>
</dbReference>
<reference evidence="6" key="1">
    <citation type="submission" date="2021-02" db="EMBL/GenBank/DDBJ databases">
        <title>Genome-Resolved Metagenomics of a Microbial Community Performing Photosynthetic Biological Nutrient Removal.</title>
        <authorList>
            <person name="Mcdaniel E.A."/>
        </authorList>
    </citation>
    <scope>NUCLEOTIDE SEQUENCE</scope>
    <source>
        <strain evidence="6">UWPOB_OBS1</strain>
    </source>
</reference>
<evidence type="ECO:0000256" key="1">
    <source>
        <dbReference type="ARBA" id="ARBA00023016"/>
    </source>
</evidence>
<dbReference type="Pfam" id="PF00011">
    <property type="entry name" value="HSP20"/>
    <property type="match status" value="1"/>
</dbReference>
<keyword evidence="4" id="KW-0732">Signal</keyword>
<dbReference type="EMBL" id="JAFLCK010000010">
    <property type="protein sequence ID" value="MBN8660411.1"/>
    <property type="molecule type" value="Genomic_DNA"/>
</dbReference>
<dbReference type="SUPFAM" id="SSF49764">
    <property type="entry name" value="HSP20-like chaperones"/>
    <property type="match status" value="1"/>
</dbReference>
<dbReference type="CDD" id="cd06464">
    <property type="entry name" value="ACD_sHsps-like"/>
    <property type="match status" value="1"/>
</dbReference>
<evidence type="ECO:0000313" key="7">
    <source>
        <dbReference type="Proteomes" id="UP000664277"/>
    </source>
</evidence>
<evidence type="ECO:0000256" key="3">
    <source>
        <dbReference type="RuleBase" id="RU003616"/>
    </source>
</evidence>
<keyword evidence="1" id="KW-0346">Stress response</keyword>
<evidence type="ECO:0000313" key="6">
    <source>
        <dbReference type="EMBL" id="MBN8660411.1"/>
    </source>
</evidence>
<sequence length="178" mass="19685">MNWKSFKLSIPTLALGLALGFAAGHGLNSQAAPTEKPRASFAESIDLYDSELFNPFDDFVRWHNFSMPKLSMSEFSMPKIVSKVIGNEVKIMAEVPGVEEKDLELTVTDEFLTIKGRKAVASDAKEKSYGEFQRSMSLPCRIESDKAKANLKNGVLTITAPRSQVAKAEGRKLEIQTQ</sequence>
<dbReference type="InterPro" id="IPR008978">
    <property type="entry name" value="HSP20-like_chaperone"/>
</dbReference>
<dbReference type="AlphaFoldDB" id="A0A8J7TLX1"/>